<dbReference type="GeneID" id="19126361"/>
<protein>
    <submittedName>
        <fullName evidence="2">Uncharacterized protein</fullName>
    </submittedName>
</protein>
<gene>
    <name evidence="2" type="ORF">COCMIDRAFT_83922</name>
</gene>
<feature type="non-terminal residue" evidence="2">
    <location>
        <position position="1"/>
    </location>
</feature>
<reference evidence="2 3" key="1">
    <citation type="journal article" date="2013" name="PLoS Genet.">
        <title>Comparative genome structure, secondary metabolite, and effector coding capacity across Cochliobolus pathogens.</title>
        <authorList>
            <person name="Condon B.J."/>
            <person name="Leng Y."/>
            <person name="Wu D."/>
            <person name="Bushley K.E."/>
            <person name="Ohm R.A."/>
            <person name="Otillar R."/>
            <person name="Martin J."/>
            <person name="Schackwitz W."/>
            <person name="Grimwood J."/>
            <person name="MohdZainudin N."/>
            <person name="Xue C."/>
            <person name="Wang R."/>
            <person name="Manning V.A."/>
            <person name="Dhillon B."/>
            <person name="Tu Z.J."/>
            <person name="Steffenson B.J."/>
            <person name="Salamov A."/>
            <person name="Sun H."/>
            <person name="Lowry S."/>
            <person name="LaButti K."/>
            <person name="Han J."/>
            <person name="Copeland A."/>
            <person name="Lindquist E."/>
            <person name="Barry K."/>
            <person name="Schmutz J."/>
            <person name="Baker S.E."/>
            <person name="Ciuffetti L.M."/>
            <person name="Grigoriev I.V."/>
            <person name="Zhong S."/>
            <person name="Turgeon B.G."/>
        </authorList>
    </citation>
    <scope>NUCLEOTIDE SEQUENCE [LARGE SCALE GENOMIC DNA]</scope>
    <source>
        <strain evidence="2 3">ATCC 44560</strain>
    </source>
</reference>
<evidence type="ECO:0000313" key="3">
    <source>
        <dbReference type="Proteomes" id="UP000054032"/>
    </source>
</evidence>
<feature type="chain" id="PRO_5004887833" evidence="1">
    <location>
        <begin position="19"/>
        <end position="69"/>
    </location>
</feature>
<dbReference type="RefSeq" id="XP_007683819.1">
    <property type="nucleotide sequence ID" value="XM_007685629.1"/>
</dbReference>
<evidence type="ECO:0000313" key="2">
    <source>
        <dbReference type="EMBL" id="EUC49751.1"/>
    </source>
</evidence>
<keyword evidence="1" id="KW-0732">Signal</keyword>
<feature type="signal peptide" evidence="1">
    <location>
        <begin position="1"/>
        <end position="18"/>
    </location>
</feature>
<evidence type="ECO:0000256" key="1">
    <source>
        <dbReference type="SAM" id="SignalP"/>
    </source>
</evidence>
<proteinExistence type="predicted"/>
<accession>W7A110</accession>
<organism evidence="2 3">
    <name type="scientific">Bipolaris oryzae ATCC 44560</name>
    <dbReference type="NCBI Taxonomy" id="930090"/>
    <lineage>
        <taxon>Eukaryota</taxon>
        <taxon>Fungi</taxon>
        <taxon>Dikarya</taxon>
        <taxon>Ascomycota</taxon>
        <taxon>Pezizomycotina</taxon>
        <taxon>Dothideomycetes</taxon>
        <taxon>Pleosporomycetidae</taxon>
        <taxon>Pleosporales</taxon>
        <taxon>Pleosporineae</taxon>
        <taxon>Pleosporaceae</taxon>
        <taxon>Bipolaris</taxon>
    </lineage>
</organism>
<dbReference type="AlphaFoldDB" id="W7A110"/>
<keyword evidence="3" id="KW-1185">Reference proteome</keyword>
<dbReference type="HOGENOM" id="CLU_2782662_0_0_1"/>
<sequence>YKTLVCSCMLLTLRCVGGCSFHPYISSNKESASWWVQEDMTGVAEAWYRLLIFGHIFLPHTHINDANIL</sequence>
<name>W7A110_COCMI</name>
<dbReference type="KEGG" id="bor:COCMIDRAFT_83922"/>
<dbReference type="EMBL" id="KI963929">
    <property type="protein sequence ID" value="EUC49751.1"/>
    <property type="molecule type" value="Genomic_DNA"/>
</dbReference>
<dbReference type="Proteomes" id="UP000054032">
    <property type="component" value="Unassembled WGS sequence"/>
</dbReference>